<gene>
    <name evidence="2" type="ORF">KME15_26475</name>
</gene>
<dbReference type="EMBL" id="JAHHHD010000062">
    <property type="protein sequence ID" value="MBW4662214.1"/>
    <property type="molecule type" value="Genomic_DNA"/>
</dbReference>
<accession>A0A951QHK2</accession>
<feature type="compositionally biased region" description="Pro residues" evidence="1">
    <location>
        <begin position="17"/>
        <end position="30"/>
    </location>
</feature>
<dbReference type="Proteomes" id="UP000757435">
    <property type="component" value="Unassembled WGS sequence"/>
</dbReference>
<evidence type="ECO:0000256" key="1">
    <source>
        <dbReference type="SAM" id="MobiDB-lite"/>
    </source>
</evidence>
<dbReference type="AlphaFoldDB" id="A0A951QHK2"/>
<reference evidence="2" key="2">
    <citation type="journal article" date="2022" name="Microbiol. Resour. Announc.">
        <title>Metagenome Sequencing to Explore Phylogenomics of Terrestrial Cyanobacteria.</title>
        <authorList>
            <person name="Ward R.D."/>
            <person name="Stajich J.E."/>
            <person name="Johansen J.R."/>
            <person name="Huntemann M."/>
            <person name="Clum A."/>
            <person name="Foster B."/>
            <person name="Foster B."/>
            <person name="Roux S."/>
            <person name="Palaniappan K."/>
            <person name="Varghese N."/>
            <person name="Mukherjee S."/>
            <person name="Reddy T.B.K."/>
            <person name="Daum C."/>
            <person name="Copeland A."/>
            <person name="Chen I.A."/>
            <person name="Ivanova N.N."/>
            <person name="Kyrpides N.C."/>
            <person name="Shapiro N."/>
            <person name="Eloe-Fadrosh E.A."/>
            <person name="Pietrasiak N."/>
        </authorList>
    </citation>
    <scope>NUCLEOTIDE SEQUENCE</scope>
    <source>
        <strain evidence="2">UHER 2000/2452</strain>
    </source>
</reference>
<feature type="region of interest" description="Disordered" evidence="1">
    <location>
        <begin position="1"/>
        <end position="41"/>
    </location>
</feature>
<sequence>MSKRMGQSSLGAFSTTPKPPAAEKPAPEPQPKAKAVAPQPIAEQEKLTTVNIKITRSQQDWLANTARSIRDNNDEPVPPADRCYPQHLIQVAIDLLKTADVDWEQVRSVEEIKERLNI</sequence>
<evidence type="ECO:0000313" key="3">
    <source>
        <dbReference type="Proteomes" id="UP000757435"/>
    </source>
</evidence>
<protein>
    <submittedName>
        <fullName evidence="2">Uncharacterized protein</fullName>
    </submittedName>
</protein>
<name>A0A951QHK2_9CYAN</name>
<proteinExistence type="predicted"/>
<comment type="caution">
    <text evidence="2">The sequence shown here is derived from an EMBL/GenBank/DDBJ whole genome shotgun (WGS) entry which is preliminary data.</text>
</comment>
<evidence type="ECO:0000313" key="2">
    <source>
        <dbReference type="EMBL" id="MBW4662214.1"/>
    </source>
</evidence>
<reference evidence="2" key="1">
    <citation type="submission" date="2021-05" db="EMBL/GenBank/DDBJ databases">
        <authorList>
            <person name="Pietrasiak N."/>
            <person name="Ward R."/>
            <person name="Stajich J.E."/>
            <person name="Kurbessoian T."/>
        </authorList>
    </citation>
    <scope>NUCLEOTIDE SEQUENCE</scope>
    <source>
        <strain evidence="2">UHER 2000/2452</strain>
    </source>
</reference>
<organism evidence="2 3">
    <name type="scientific">Drouetiella hepatica Uher 2000/2452</name>
    <dbReference type="NCBI Taxonomy" id="904376"/>
    <lineage>
        <taxon>Bacteria</taxon>
        <taxon>Bacillati</taxon>
        <taxon>Cyanobacteriota</taxon>
        <taxon>Cyanophyceae</taxon>
        <taxon>Oculatellales</taxon>
        <taxon>Oculatellaceae</taxon>
        <taxon>Drouetiella</taxon>
    </lineage>
</organism>
<feature type="compositionally biased region" description="Polar residues" evidence="1">
    <location>
        <begin position="1"/>
        <end position="16"/>
    </location>
</feature>